<evidence type="ECO:0000256" key="2">
    <source>
        <dbReference type="SAM" id="MobiDB-lite"/>
    </source>
</evidence>
<feature type="compositionally biased region" description="Polar residues" evidence="2">
    <location>
        <begin position="592"/>
        <end position="603"/>
    </location>
</feature>
<organism evidence="4 5">
    <name type="scientific">Rhodotorula taiwanensis</name>
    <dbReference type="NCBI Taxonomy" id="741276"/>
    <lineage>
        <taxon>Eukaryota</taxon>
        <taxon>Fungi</taxon>
        <taxon>Dikarya</taxon>
        <taxon>Basidiomycota</taxon>
        <taxon>Pucciniomycotina</taxon>
        <taxon>Microbotryomycetes</taxon>
        <taxon>Sporidiobolales</taxon>
        <taxon>Sporidiobolaceae</taxon>
        <taxon>Rhodotorula</taxon>
    </lineage>
</organism>
<evidence type="ECO:0000259" key="3">
    <source>
        <dbReference type="PROSITE" id="PS51180"/>
    </source>
</evidence>
<dbReference type="GO" id="GO:0005768">
    <property type="term" value="C:endosome"/>
    <property type="evidence" value="ECO:0007669"/>
    <property type="project" value="TreeGrafter"/>
</dbReference>
<protein>
    <recommendedName>
        <fullName evidence="3">BRO1 domain-containing protein</fullName>
    </recommendedName>
</protein>
<evidence type="ECO:0000256" key="1">
    <source>
        <dbReference type="ARBA" id="ARBA00038154"/>
    </source>
</evidence>
<keyword evidence="5" id="KW-1185">Reference proteome</keyword>
<dbReference type="SMART" id="SM01041">
    <property type="entry name" value="BRO1"/>
    <property type="match status" value="1"/>
</dbReference>
<dbReference type="InterPro" id="IPR025304">
    <property type="entry name" value="ALIX_V_dom"/>
</dbReference>
<dbReference type="InterPro" id="IPR004328">
    <property type="entry name" value="BRO1_dom"/>
</dbReference>
<dbReference type="Proteomes" id="UP000237144">
    <property type="component" value="Unassembled WGS sequence"/>
</dbReference>
<dbReference type="AlphaFoldDB" id="A0A2S5BF87"/>
<dbReference type="Gene3D" id="1.20.140.50">
    <property type="entry name" value="alix/aip1 like domains"/>
    <property type="match status" value="1"/>
</dbReference>
<feature type="domain" description="BRO1" evidence="3">
    <location>
        <begin position="3"/>
        <end position="415"/>
    </location>
</feature>
<reference evidence="4 5" key="1">
    <citation type="journal article" date="2018" name="Front. Microbiol.">
        <title>Prospects for Fungal Bioremediation of Acidic Radioactive Waste Sites: Characterization and Genome Sequence of Rhodotorula taiwanensis MD1149.</title>
        <authorList>
            <person name="Tkavc R."/>
            <person name="Matrosova V.Y."/>
            <person name="Grichenko O.E."/>
            <person name="Gostincar C."/>
            <person name="Volpe R.P."/>
            <person name="Klimenkova P."/>
            <person name="Gaidamakova E.K."/>
            <person name="Zhou C.E."/>
            <person name="Stewart B.J."/>
            <person name="Lyman M.G."/>
            <person name="Malfatti S.A."/>
            <person name="Rubinfeld B."/>
            <person name="Courtot M."/>
            <person name="Singh J."/>
            <person name="Dalgard C.L."/>
            <person name="Hamilton T."/>
            <person name="Frey K.G."/>
            <person name="Gunde-Cimerman N."/>
            <person name="Dugan L."/>
            <person name="Daly M.J."/>
        </authorList>
    </citation>
    <scope>NUCLEOTIDE SEQUENCE [LARGE SCALE GENOMIC DNA]</scope>
    <source>
        <strain evidence="4 5">MD1149</strain>
    </source>
</reference>
<proteinExistence type="inferred from homology"/>
<dbReference type="InterPro" id="IPR038499">
    <property type="entry name" value="BRO1_sf"/>
</dbReference>
<feature type="region of interest" description="Disordered" evidence="2">
    <location>
        <begin position="799"/>
        <end position="860"/>
    </location>
</feature>
<accession>A0A2S5BF87</accession>
<evidence type="ECO:0000313" key="5">
    <source>
        <dbReference type="Proteomes" id="UP000237144"/>
    </source>
</evidence>
<comment type="similarity">
    <text evidence="1">Belongs to the palA/RIM20 family.</text>
</comment>
<dbReference type="PANTHER" id="PTHR23030">
    <property type="entry name" value="PCD6 INTERACTING PROTEIN-RELATED"/>
    <property type="match status" value="1"/>
</dbReference>
<dbReference type="OrthoDB" id="64867at2759"/>
<dbReference type="Gene3D" id="1.25.40.280">
    <property type="entry name" value="alix/aip1 like domains"/>
    <property type="match status" value="1"/>
</dbReference>
<dbReference type="Pfam" id="PF03097">
    <property type="entry name" value="BRO1"/>
    <property type="match status" value="1"/>
</dbReference>
<dbReference type="EMBL" id="PJQD01000015">
    <property type="protein sequence ID" value="POY75432.1"/>
    <property type="molecule type" value="Genomic_DNA"/>
</dbReference>
<evidence type="ECO:0000313" key="4">
    <source>
        <dbReference type="EMBL" id="POY75432.1"/>
    </source>
</evidence>
<sequence length="860" mass="93509">MSNLLALGPKLTTPLPRLSDDLYRALSEASLETHPNELKPDLEAWHHLRLACFPAGLAALPGPDAVRHLALQVLPPRRSSQGDEADGNAIPTKTATMLTITFPWSPLAPPSLPSPLAPGTISPATTSADASLASERLAVLYSLAYVHAALGASTRRADEQGIRAALAAFQNAAGTLQVLASEIGKLESRKGAAVPVAADGGGEAQGLRPDLRKEVVACLEVLCLAQAQEVAWQKAVMDRLKNGTVAKVAMHAAQLYQQARDQAESIRSEADVASFAFADDLSRYLAFKHAHFAAVAHYRRSLDDLGANRYGDELGRLRLCDQVLKEVVASKGKRGVPDAVVKDLKSLQGMITENLARANKDNDLIYLATPTASTLLPPIVPFPLAKPLIAAELADPLGYLNQIQRPGWLRALVPRRTRDALELWEDRKMVWYGEVVDRGAKKLETEANSCLAALNLPAALEAVQQPIGVPATLVERSEHIRTQGGLAKLETMMKDVRRVATVNRRLVEESHELLAHEADLDSTHRQTYGTRSWTRDPSAEVSAPLAQRADQLEAVLNAAGESDGLVRAKFGEWEETISVLDQGQAALEDAIPNSSTGSTSTARSPELQKASRQLRASLENLADLCSERDKLIHAARTRLEQASIRTRLERDSQRRERTLHEADEGNDLAALEDLLTDELAKVGAPFEQDLQRSRARQEDLLDQIKQQNGAFVAAREAKNESHEREEAIRLYETAAAKYDEMLNNLHEGLKFYADLSRLLGELLDAVKAHVHAREAQAAQMDAQLRQPPVQTVELAKSTAPELDQDKLAPPVPVTAAAASPRRTSPRSPAKRKTEKATRAPVAEPSPASSGWDPSQGIRFG</sequence>
<feature type="region of interest" description="Disordered" evidence="2">
    <location>
        <begin position="590"/>
        <end position="609"/>
    </location>
</feature>
<dbReference type="STRING" id="741276.A0A2S5BF87"/>
<dbReference type="Gene3D" id="1.20.120.560">
    <property type="entry name" value="alix/aip1 in complex with the ypdl late domain"/>
    <property type="match status" value="1"/>
</dbReference>
<gene>
    <name evidence="4" type="ORF">BMF94_1502</name>
</gene>
<dbReference type="Pfam" id="PF13949">
    <property type="entry name" value="ALIX_LYPXL_bnd"/>
    <property type="match status" value="1"/>
</dbReference>
<dbReference type="PROSITE" id="PS51180">
    <property type="entry name" value="BRO1"/>
    <property type="match status" value="1"/>
</dbReference>
<name>A0A2S5BF87_9BASI</name>
<feature type="compositionally biased region" description="Low complexity" evidence="2">
    <location>
        <begin position="813"/>
        <end position="827"/>
    </location>
</feature>
<dbReference type="PANTHER" id="PTHR23030:SF39">
    <property type="entry name" value="PROGRAMMED CELL DEATH 6-INTERACTING PROTEIN"/>
    <property type="match status" value="1"/>
</dbReference>
<comment type="caution">
    <text evidence="4">The sequence shown here is derived from an EMBL/GenBank/DDBJ whole genome shotgun (WGS) entry which is preliminary data.</text>
</comment>